<accession>A0A2M3ZXZ5</accession>
<evidence type="ECO:0000313" key="1">
    <source>
        <dbReference type="EMBL" id="MBW33258.1"/>
    </source>
</evidence>
<organism evidence="1">
    <name type="scientific">Anopheles braziliensis</name>
    <dbReference type="NCBI Taxonomy" id="58242"/>
    <lineage>
        <taxon>Eukaryota</taxon>
        <taxon>Metazoa</taxon>
        <taxon>Ecdysozoa</taxon>
        <taxon>Arthropoda</taxon>
        <taxon>Hexapoda</taxon>
        <taxon>Insecta</taxon>
        <taxon>Pterygota</taxon>
        <taxon>Neoptera</taxon>
        <taxon>Endopterygota</taxon>
        <taxon>Diptera</taxon>
        <taxon>Nematocera</taxon>
        <taxon>Culicoidea</taxon>
        <taxon>Culicidae</taxon>
        <taxon>Anophelinae</taxon>
        <taxon>Anopheles</taxon>
    </lineage>
</organism>
<name>A0A2M3ZXZ5_9DIPT</name>
<proteinExistence type="predicted"/>
<protein>
    <submittedName>
        <fullName evidence="1">Putative secreted peptide</fullName>
    </submittedName>
</protein>
<dbReference type="AlphaFoldDB" id="A0A2M3ZXZ5"/>
<reference evidence="1" key="1">
    <citation type="submission" date="2018-01" db="EMBL/GenBank/DDBJ databases">
        <title>An insight into the sialome of Amazonian anophelines.</title>
        <authorList>
            <person name="Ribeiro J.M."/>
            <person name="Scarpassa V."/>
            <person name="Calvo E."/>
        </authorList>
    </citation>
    <scope>NUCLEOTIDE SEQUENCE</scope>
    <source>
        <tissue evidence="1">Salivary glands</tissue>
    </source>
</reference>
<sequence length="72" mass="7927">MVLSKDICMCSYSIAWVSLLSSTLSSHCHGTCIFLLVAVRLAIPLPVDIADQIPVFPARFFYHLPSHNLPVA</sequence>
<dbReference type="EMBL" id="GGFM01012507">
    <property type="protein sequence ID" value="MBW33258.1"/>
    <property type="molecule type" value="Transcribed_RNA"/>
</dbReference>